<dbReference type="EMBL" id="SRLO01005217">
    <property type="protein sequence ID" value="TNN29776.1"/>
    <property type="molecule type" value="Genomic_DNA"/>
</dbReference>
<dbReference type="Proteomes" id="UP000314294">
    <property type="component" value="Unassembled WGS sequence"/>
</dbReference>
<evidence type="ECO:0000313" key="3">
    <source>
        <dbReference type="Proteomes" id="UP000314294"/>
    </source>
</evidence>
<reference evidence="2 3" key="1">
    <citation type="submission" date="2019-03" db="EMBL/GenBank/DDBJ databases">
        <title>First draft genome of Liparis tanakae, snailfish: a comprehensive survey of snailfish specific genes.</title>
        <authorList>
            <person name="Kim W."/>
            <person name="Song I."/>
            <person name="Jeong J.-H."/>
            <person name="Kim D."/>
            <person name="Kim S."/>
            <person name="Ryu S."/>
            <person name="Song J.Y."/>
            <person name="Lee S.K."/>
        </authorList>
    </citation>
    <scope>NUCLEOTIDE SEQUENCE [LARGE SCALE GENOMIC DNA]</scope>
    <source>
        <tissue evidence="2">Muscle</tissue>
    </source>
</reference>
<gene>
    <name evidence="2" type="ORF">EYF80_060075</name>
</gene>
<feature type="compositionally biased region" description="Basic and acidic residues" evidence="1">
    <location>
        <begin position="45"/>
        <end position="58"/>
    </location>
</feature>
<organism evidence="2 3">
    <name type="scientific">Liparis tanakae</name>
    <name type="common">Tanaka's snailfish</name>
    <dbReference type="NCBI Taxonomy" id="230148"/>
    <lineage>
        <taxon>Eukaryota</taxon>
        <taxon>Metazoa</taxon>
        <taxon>Chordata</taxon>
        <taxon>Craniata</taxon>
        <taxon>Vertebrata</taxon>
        <taxon>Euteleostomi</taxon>
        <taxon>Actinopterygii</taxon>
        <taxon>Neopterygii</taxon>
        <taxon>Teleostei</taxon>
        <taxon>Neoteleostei</taxon>
        <taxon>Acanthomorphata</taxon>
        <taxon>Eupercaria</taxon>
        <taxon>Perciformes</taxon>
        <taxon>Cottioidei</taxon>
        <taxon>Cottales</taxon>
        <taxon>Liparidae</taxon>
        <taxon>Liparis</taxon>
    </lineage>
</organism>
<dbReference type="AlphaFoldDB" id="A0A4Z2ELK6"/>
<feature type="compositionally biased region" description="Pro residues" evidence="1">
    <location>
        <begin position="24"/>
        <end position="39"/>
    </location>
</feature>
<protein>
    <submittedName>
        <fullName evidence="2">Uncharacterized protein</fullName>
    </submittedName>
</protein>
<name>A0A4Z2ELK6_9TELE</name>
<keyword evidence="3" id="KW-1185">Reference proteome</keyword>
<sequence>MAEVKAPLWTGSHGHGCIHSHLSTPPPPPPPLPPAPPLPHLKQKKALEREEVQRHSVREAGLPRGTSVAYNGLV</sequence>
<evidence type="ECO:0000256" key="1">
    <source>
        <dbReference type="SAM" id="MobiDB-lite"/>
    </source>
</evidence>
<comment type="caution">
    <text evidence="2">The sequence shown here is derived from an EMBL/GenBank/DDBJ whole genome shotgun (WGS) entry which is preliminary data.</text>
</comment>
<feature type="region of interest" description="Disordered" evidence="1">
    <location>
        <begin position="1"/>
        <end position="74"/>
    </location>
</feature>
<accession>A0A4Z2ELK6</accession>
<proteinExistence type="predicted"/>
<evidence type="ECO:0000313" key="2">
    <source>
        <dbReference type="EMBL" id="TNN29776.1"/>
    </source>
</evidence>